<keyword evidence="3" id="KW-1185">Reference proteome</keyword>
<dbReference type="PANTHER" id="PTHR43798:SF33">
    <property type="entry name" value="HYDROLASE, PUTATIVE (AFU_ORTHOLOGUE AFUA_2G14860)-RELATED"/>
    <property type="match status" value="1"/>
</dbReference>
<dbReference type="STRING" id="670154.SAMN04488002_2340"/>
<dbReference type="InterPro" id="IPR050266">
    <property type="entry name" value="AB_hydrolase_sf"/>
</dbReference>
<dbReference type="GO" id="GO:0016020">
    <property type="term" value="C:membrane"/>
    <property type="evidence" value="ECO:0007669"/>
    <property type="project" value="TreeGrafter"/>
</dbReference>
<evidence type="ECO:0000313" key="3">
    <source>
        <dbReference type="Proteomes" id="UP000199658"/>
    </source>
</evidence>
<dbReference type="SUPFAM" id="SSF53474">
    <property type="entry name" value="alpha/beta-Hydrolases"/>
    <property type="match status" value="1"/>
</dbReference>
<evidence type="ECO:0000259" key="1">
    <source>
        <dbReference type="Pfam" id="PF00561"/>
    </source>
</evidence>
<dbReference type="EMBL" id="FOYO01000001">
    <property type="protein sequence ID" value="SFR48370.1"/>
    <property type="molecule type" value="Genomic_DNA"/>
</dbReference>
<proteinExistence type="predicted"/>
<dbReference type="PANTHER" id="PTHR43798">
    <property type="entry name" value="MONOACYLGLYCEROL LIPASE"/>
    <property type="match status" value="1"/>
</dbReference>
<protein>
    <submittedName>
        <fullName evidence="2">Pimeloyl-ACP methyl ester carboxylesterase</fullName>
    </submittedName>
</protein>
<dbReference type="Gene3D" id="3.40.50.1820">
    <property type="entry name" value="alpha/beta hydrolase"/>
    <property type="match status" value="1"/>
</dbReference>
<evidence type="ECO:0000313" key="2">
    <source>
        <dbReference type="EMBL" id="SFR48370.1"/>
    </source>
</evidence>
<dbReference type="PROSITE" id="PS51257">
    <property type="entry name" value="PROKAR_LIPOPROTEIN"/>
    <property type="match status" value="1"/>
</dbReference>
<dbReference type="Proteomes" id="UP000199658">
    <property type="component" value="Unassembled WGS sequence"/>
</dbReference>
<dbReference type="Pfam" id="PF00561">
    <property type="entry name" value="Abhydrolase_1"/>
    <property type="match status" value="1"/>
</dbReference>
<dbReference type="InterPro" id="IPR000073">
    <property type="entry name" value="AB_hydrolase_1"/>
</dbReference>
<dbReference type="PRINTS" id="PR00111">
    <property type="entry name" value="ABHYDROLASE"/>
</dbReference>
<organism evidence="2 3">
    <name type="scientific">Litoreibacter janthinus</name>
    <dbReference type="NCBI Taxonomy" id="670154"/>
    <lineage>
        <taxon>Bacteria</taxon>
        <taxon>Pseudomonadati</taxon>
        <taxon>Pseudomonadota</taxon>
        <taxon>Alphaproteobacteria</taxon>
        <taxon>Rhodobacterales</taxon>
        <taxon>Roseobacteraceae</taxon>
        <taxon>Litoreibacter</taxon>
    </lineage>
</organism>
<name>A0A1I6H1T3_9RHOB</name>
<dbReference type="InterPro" id="IPR029058">
    <property type="entry name" value="AB_hydrolase_fold"/>
</dbReference>
<gene>
    <name evidence="2" type="ORF">SAMN04488002_2340</name>
</gene>
<reference evidence="3" key="1">
    <citation type="submission" date="2016-10" db="EMBL/GenBank/DDBJ databases">
        <authorList>
            <person name="Varghese N."/>
            <person name="Submissions S."/>
        </authorList>
    </citation>
    <scope>NUCLEOTIDE SEQUENCE [LARGE SCALE GENOMIC DNA]</scope>
    <source>
        <strain evidence="3">DSM 26921</strain>
    </source>
</reference>
<dbReference type="AlphaFoldDB" id="A0A1I6H1T3"/>
<accession>A0A1I6H1T3</accession>
<feature type="domain" description="AB hydrolase-1" evidence="1">
    <location>
        <begin position="61"/>
        <end position="301"/>
    </location>
</feature>
<sequence length="321" mass="34444">MLKGALLLGAVLGLTGCGVALDKRIKGRTAKALAEHPPTGQILDVNGTKVHVHVEGTGPDVVLIHGAGGNWQDFTFSMVPKLRGEFRFIAIDRPAHGHTGRIANRASDVESLAEQADLLHAAATMVGAKKPIIVGQSYGGAVALAYGLRHGQDVSGLVIVSGVSNPWEGDLDIWYRLTDTWFGRHVLIPVTSAFANDQRAIETLESIFTPDPVPEGYLDHMGYGLAIRPSQLKTNAMMVNSLLPQIEAQSEHYGELTMPVEIVHGTADTIVPFDVHAVPLSQKLPDVELTKLDGIGHMPHHADEPSTFAALRRAAERAGLR</sequence>